<protein>
    <recommendedName>
        <fullName evidence="10">tRNA/rRNA methyltransferase SpoU type domain-containing protein</fullName>
    </recommendedName>
</protein>
<evidence type="ECO:0000256" key="7">
    <source>
        <dbReference type="ARBA" id="ARBA00022884"/>
    </source>
</evidence>
<dbReference type="PANTHER" id="PTHR43453:SF1">
    <property type="entry name" value="TRNA_RRNA METHYLTRANSFERASE SPOU TYPE DOMAIN-CONTAINING PROTEIN"/>
    <property type="match status" value="1"/>
</dbReference>
<feature type="transmembrane region" description="Helical" evidence="9">
    <location>
        <begin position="400"/>
        <end position="425"/>
    </location>
</feature>
<feature type="region of interest" description="Disordered" evidence="8">
    <location>
        <begin position="541"/>
        <end position="604"/>
    </location>
</feature>
<dbReference type="Proteomes" id="UP000007264">
    <property type="component" value="Unassembled WGS sequence"/>
</dbReference>
<dbReference type="SMART" id="SM00698">
    <property type="entry name" value="MORN"/>
    <property type="match status" value="3"/>
</dbReference>
<keyword evidence="9" id="KW-0472">Membrane</keyword>
<keyword evidence="3" id="KW-0808">Transferase</keyword>
<dbReference type="Gene3D" id="3.40.1280.10">
    <property type="match status" value="1"/>
</dbReference>
<keyword evidence="1" id="KW-0820">tRNA-binding</keyword>
<dbReference type="eggNOG" id="KOG0838">
    <property type="taxonomic scope" value="Eukaryota"/>
</dbReference>
<dbReference type="InterPro" id="IPR001537">
    <property type="entry name" value="SpoU_MeTrfase"/>
</dbReference>
<feature type="transmembrane region" description="Helical" evidence="9">
    <location>
        <begin position="125"/>
        <end position="144"/>
    </location>
</feature>
<dbReference type="InterPro" id="IPR033671">
    <property type="entry name" value="TrmH"/>
</dbReference>
<evidence type="ECO:0000256" key="5">
    <source>
        <dbReference type="ARBA" id="ARBA00022694"/>
    </source>
</evidence>
<dbReference type="RefSeq" id="XP_005643370.1">
    <property type="nucleotide sequence ID" value="XM_005643313.1"/>
</dbReference>
<dbReference type="Pfam" id="PF00588">
    <property type="entry name" value="SpoU_methylase"/>
    <property type="match status" value="1"/>
</dbReference>
<dbReference type="OrthoDB" id="241340at2759"/>
<feature type="transmembrane region" description="Helical" evidence="9">
    <location>
        <begin position="370"/>
        <end position="388"/>
    </location>
</feature>
<keyword evidence="9" id="KW-0812">Transmembrane</keyword>
<dbReference type="SUPFAM" id="SSF82185">
    <property type="entry name" value="Histone H3 K4-specific methyltransferase SET7/9 N-terminal domain"/>
    <property type="match status" value="1"/>
</dbReference>
<dbReference type="CDD" id="cd18092">
    <property type="entry name" value="SpoU-like_TrmH"/>
    <property type="match status" value="1"/>
</dbReference>
<dbReference type="GO" id="GO:0000049">
    <property type="term" value="F:tRNA binding"/>
    <property type="evidence" value="ECO:0007669"/>
    <property type="project" value="UniProtKB-KW"/>
</dbReference>
<dbReference type="InterPro" id="IPR003409">
    <property type="entry name" value="MORN"/>
</dbReference>
<dbReference type="EMBL" id="AGSI01000021">
    <property type="protein sequence ID" value="EIE18826.1"/>
    <property type="molecule type" value="Genomic_DNA"/>
</dbReference>
<dbReference type="InterPro" id="IPR029026">
    <property type="entry name" value="tRNA_m1G_MTases_N"/>
</dbReference>
<evidence type="ECO:0000256" key="9">
    <source>
        <dbReference type="SAM" id="Phobius"/>
    </source>
</evidence>
<dbReference type="STRING" id="574566.I0YKA7"/>
<dbReference type="InterPro" id="IPR029028">
    <property type="entry name" value="Alpha/beta_knot_MTases"/>
</dbReference>
<evidence type="ECO:0000256" key="4">
    <source>
        <dbReference type="ARBA" id="ARBA00022691"/>
    </source>
</evidence>
<evidence type="ECO:0000256" key="2">
    <source>
        <dbReference type="ARBA" id="ARBA00022603"/>
    </source>
</evidence>
<feature type="transmembrane region" description="Helical" evidence="9">
    <location>
        <begin position="277"/>
        <end position="298"/>
    </location>
</feature>
<dbReference type="GO" id="GO:0002938">
    <property type="term" value="P:tRNA guanine ribose methylation"/>
    <property type="evidence" value="ECO:0007669"/>
    <property type="project" value="TreeGrafter"/>
</dbReference>
<sequence length="843" mass="88332">MFHETIRSLVQAGVLLAAGAFANNLGSLEKIDAQLGLKFAAYVTLPALALQLLSVPGVAGIQALTIVSVSAAFSAFLALLGWLVHGKRRGPERALLTGSAVGVALGTFGLPFVEAAFGTAGVRIALLWDLANVVAVCGLAYLVFASGGSPPPALYEHADGGTYRGQWRGNKKQGLGVYVYPGGGRYEGMWRDNVKHGYGVYAFPKGGLYEGEWVAGEREGMGARLMRNGSIKAGRWGTAKLEKQMDPLDCAYAVNAAQRAAQAARRVKVGGGKVEDVLMNLAMQPFVWASAAALWLSYSGSPLPALVDAVSGTLASAHLPLVLLCSGALLAAPHPKVLQVKDTAAVLLTRYVSPLLLAAAAALVSPSHSLLAAVAAICALSPAPYALVDYAREARLNDSFAAALAPLSSMTSAILMALLALLVSSQVPPPLTTAEAALPPLVPPVPFAAAAAALAAAVSVAAFLYVRLAGRTRRGSGNNPPRGAVRMTLQATPSQPMPPVTILEPPSQEVTPAQEAASDADVSEGEPAESFVGQLGVDDSAADVSAEPDEAAQQERPGAQRAEAASSAEEATSSNENSGGADQSRGRGRRPGRGMFRDVDEDNPGGLAASAVVRRGFDVGGCEASSSLILEALIPQVLPERLERIQQVASDRCHSILPVVEALGFGAVQCIDSSVERVKSARGNRTSKGAEKWLDVQRTWGTRRCVEYLRDCGYRILVTQPTADSVPIGAIDWTLPTAFILGNEVNGASAEAIELADQAVTVPMAHSFTESFNVSVAAALILSEARRQRLEKLGRCGDLSPEETQTLTAIMLLKHRGGNALSWHPHWKQHAQRIDQQALSYAM</sequence>
<dbReference type="GO" id="GO:0016020">
    <property type="term" value="C:membrane"/>
    <property type="evidence" value="ECO:0007669"/>
    <property type="project" value="UniProtKB-ARBA"/>
</dbReference>
<evidence type="ECO:0000259" key="10">
    <source>
        <dbReference type="Pfam" id="PF00588"/>
    </source>
</evidence>
<evidence type="ECO:0000256" key="8">
    <source>
        <dbReference type="SAM" id="MobiDB-lite"/>
    </source>
</evidence>
<keyword evidence="4" id="KW-0949">S-adenosyl-L-methionine</keyword>
<keyword evidence="2" id="KW-0489">Methyltransferase</keyword>
<dbReference type="SUPFAM" id="SSF75217">
    <property type="entry name" value="alpha/beta knot"/>
    <property type="match status" value="1"/>
</dbReference>
<proteinExistence type="predicted"/>
<keyword evidence="6" id="KW-0677">Repeat</keyword>
<reference evidence="11 12" key="1">
    <citation type="journal article" date="2012" name="Genome Biol.">
        <title>The genome of the polar eukaryotic microalga coccomyxa subellipsoidea reveals traits of cold adaptation.</title>
        <authorList>
            <person name="Blanc G."/>
            <person name="Agarkova I."/>
            <person name="Grimwood J."/>
            <person name="Kuo A."/>
            <person name="Brueggeman A."/>
            <person name="Dunigan D."/>
            <person name="Gurnon J."/>
            <person name="Ladunga I."/>
            <person name="Lindquist E."/>
            <person name="Lucas S."/>
            <person name="Pangilinan J."/>
            <person name="Proschold T."/>
            <person name="Salamov A."/>
            <person name="Schmutz J."/>
            <person name="Weeks D."/>
            <person name="Yamada T."/>
            <person name="Claverie J.M."/>
            <person name="Grigoriev I."/>
            <person name="Van Etten J."/>
            <person name="Lomsadze A."/>
            <person name="Borodovsky M."/>
        </authorList>
    </citation>
    <scope>NUCLEOTIDE SEQUENCE [LARGE SCALE GENOMIC DNA]</scope>
    <source>
        <strain evidence="11 12">C-169</strain>
    </source>
</reference>
<dbReference type="PANTHER" id="PTHR43453">
    <property type="entry name" value="RRNA METHYLASE-LIKE"/>
    <property type="match status" value="1"/>
</dbReference>
<keyword evidence="5" id="KW-0819">tRNA processing</keyword>
<dbReference type="GO" id="GO:0008173">
    <property type="term" value="F:RNA methyltransferase activity"/>
    <property type="evidence" value="ECO:0007669"/>
    <property type="project" value="InterPro"/>
</dbReference>
<feature type="transmembrane region" description="Helical" evidence="9">
    <location>
        <begin position="310"/>
        <end position="332"/>
    </location>
</feature>
<feature type="compositionally biased region" description="Low complexity" evidence="8">
    <location>
        <begin position="562"/>
        <end position="578"/>
    </location>
</feature>
<dbReference type="Gene3D" id="2.20.110.10">
    <property type="entry name" value="Histone H3 K4-specific methyltransferase SET7/9 N-terminal domain"/>
    <property type="match status" value="2"/>
</dbReference>
<gene>
    <name evidence="11" type="ORF">COCSUDRAFT_59757</name>
</gene>
<comment type="caution">
    <text evidence="11">The sequence shown here is derived from an EMBL/GenBank/DDBJ whole genome shotgun (WGS) entry which is preliminary data.</text>
</comment>
<feature type="domain" description="tRNA/rRNA methyltransferase SpoU type" evidence="10">
    <location>
        <begin position="659"/>
        <end position="782"/>
    </location>
</feature>
<feature type="region of interest" description="Disordered" evidence="8">
    <location>
        <begin position="490"/>
        <end position="529"/>
    </location>
</feature>
<organism evidence="11 12">
    <name type="scientific">Coccomyxa subellipsoidea (strain C-169)</name>
    <name type="common">Green microalga</name>
    <dbReference type="NCBI Taxonomy" id="574566"/>
    <lineage>
        <taxon>Eukaryota</taxon>
        <taxon>Viridiplantae</taxon>
        <taxon>Chlorophyta</taxon>
        <taxon>core chlorophytes</taxon>
        <taxon>Trebouxiophyceae</taxon>
        <taxon>Trebouxiophyceae incertae sedis</taxon>
        <taxon>Coccomyxaceae</taxon>
        <taxon>Coccomyxa</taxon>
        <taxon>Coccomyxa subellipsoidea</taxon>
    </lineage>
</organism>
<name>I0YKA7_COCSC</name>
<accession>I0YKA7</accession>
<feature type="transmembrane region" description="Helical" evidence="9">
    <location>
        <begin position="445"/>
        <end position="466"/>
    </location>
</feature>
<dbReference type="Pfam" id="PF02493">
    <property type="entry name" value="MORN"/>
    <property type="match status" value="3"/>
</dbReference>
<evidence type="ECO:0000313" key="12">
    <source>
        <dbReference type="Proteomes" id="UP000007264"/>
    </source>
</evidence>
<dbReference type="eggNOG" id="KOG0231">
    <property type="taxonomic scope" value="Eukaryota"/>
</dbReference>
<dbReference type="GeneID" id="17036776"/>
<dbReference type="KEGG" id="csl:COCSUDRAFT_59757"/>
<feature type="transmembrane region" description="Helical" evidence="9">
    <location>
        <begin position="6"/>
        <end position="23"/>
    </location>
</feature>
<evidence type="ECO:0000313" key="11">
    <source>
        <dbReference type="EMBL" id="EIE18826.1"/>
    </source>
</evidence>
<keyword evidence="7" id="KW-0694">RNA-binding</keyword>
<feature type="transmembrane region" description="Helical" evidence="9">
    <location>
        <begin position="344"/>
        <end position="364"/>
    </location>
</feature>
<keyword evidence="12" id="KW-1185">Reference proteome</keyword>
<dbReference type="AlphaFoldDB" id="I0YKA7"/>
<evidence type="ECO:0000256" key="3">
    <source>
        <dbReference type="ARBA" id="ARBA00022679"/>
    </source>
</evidence>
<feature type="transmembrane region" description="Helical" evidence="9">
    <location>
        <begin position="94"/>
        <end position="113"/>
    </location>
</feature>
<feature type="transmembrane region" description="Helical" evidence="9">
    <location>
        <begin position="35"/>
        <end position="53"/>
    </location>
</feature>
<keyword evidence="9" id="KW-1133">Transmembrane helix</keyword>
<feature type="transmembrane region" description="Helical" evidence="9">
    <location>
        <begin position="59"/>
        <end position="82"/>
    </location>
</feature>
<evidence type="ECO:0000256" key="1">
    <source>
        <dbReference type="ARBA" id="ARBA00022555"/>
    </source>
</evidence>
<evidence type="ECO:0000256" key="6">
    <source>
        <dbReference type="ARBA" id="ARBA00022737"/>
    </source>
</evidence>